<evidence type="ECO:0000313" key="2">
    <source>
        <dbReference type="EMBL" id="SKB54230.1"/>
    </source>
</evidence>
<dbReference type="Gene3D" id="3.30.1180.10">
    <property type="match status" value="1"/>
</dbReference>
<dbReference type="Gene3D" id="3.40.50.10170">
    <property type="match status" value="1"/>
</dbReference>
<protein>
    <submittedName>
        <fullName evidence="2">EDD domain protein, DegV family</fullName>
    </submittedName>
</protein>
<dbReference type="RefSeq" id="WP_079589800.1">
    <property type="nucleotide sequence ID" value="NZ_FUYN01000004.1"/>
</dbReference>
<keyword evidence="1" id="KW-0446">Lipid-binding</keyword>
<gene>
    <name evidence="2" type="ORF">SAMN02745120_1993</name>
</gene>
<dbReference type="PANTHER" id="PTHR33434">
    <property type="entry name" value="DEGV DOMAIN-CONTAINING PROTEIN DR_1986-RELATED"/>
    <property type="match status" value="1"/>
</dbReference>
<organism evidence="2 3">
    <name type="scientific">Acetoanaerobium noterae</name>
    <dbReference type="NCBI Taxonomy" id="745369"/>
    <lineage>
        <taxon>Bacteria</taxon>
        <taxon>Bacillati</taxon>
        <taxon>Bacillota</taxon>
        <taxon>Clostridia</taxon>
        <taxon>Peptostreptococcales</taxon>
        <taxon>Filifactoraceae</taxon>
        <taxon>Acetoanaerobium</taxon>
    </lineage>
</organism>
<reference evidence="3" key="1">
    <citation type="submission" date="2017-02" db="EMBL/GenBank/DDBJ databases">
        <authorList>
            <person name="Varghese N."/>
            <person name="Submissions S."/>
        </authorList>
    </citation>
    <scope>NUCLEOTIDE SEQUENCE [LARGE SCALE GENOMIC DNA]</scope>
    <source>
        <strain evidence="3">ATCC 35199</strain>
    </source>
</reference>
<sequence>MVKIITDSVSDIPKEYIDRYDIKVLPLKVIFGDEVYRDGIDIDTKTMFDRLKSTNEYPTTSQVTPAEFEQEFSEVVNSGNEVICITMSSALSGTYNSALIASREFDAAKIRVIDSKAITLGYGMIVIEAAKMASNGVGINDIESRVRDLVNNMEYLIIFDTLEYIYKGGRISKSQYMMSNLLNIKVIMTMKDGQVVAREKVRGRKKAIKYIIDYIEKNESTLDGRVIGMNHANDESYLEELKEAVLSKYLPSETIYSEVGCTVAAYSGLSAVALYYEKIKK</sequence>
<dbReference type="EMBL" id="FUYN01000004">
    <property type="protein sequence ID" value="SKB54230.1"/>
    <property type="molecule type" value="Genomic_DNA"/>
</dbReference>
<name>A0A1T5C506_9FIRM</name>
<dbReference type="Proteomes" id="UP000243406">
    <property type="component" value="Unassembled WGS sequence"/>
</dbReference>
<proteinExistence type="predicted"/>
<keyword evidence="3" id="KW-1185">Reference proteome</keyword>
<dbReference type="GO" id="GO:0008289">
    <property type="term" value="F:lipid binding"/>
    <property type="evidence" value="ECO:0007669"/>
    <property type="project" value="UniProtKB-KW"/>
</dbReference>
<dbReference type="Pfam" id="PF02645">
    <property type="entry name" value="DegV"/>
    <property type="match status" value="1"/>
</dbReference>
<dbReference type="SUPFAM" id="SSF82549">
    <property type="entry name" value="DAK1/DegV-like"/>
    <property type="match status" value="1"/>
</dbReference>
<evidence type="ECO:0000256" key="1">
    <source>
        <dbReference type="ARBA" id="ARBA00023121"/>
    </source>
</evidence>
<dbReference type="OrthoDB" id="9780216at2"/>
<dbReference type="PROSITE" id="PS51482">
    <property type="entry name" value="DEGV"/>
    <property type="match status" value="1"/>
</dbReference>
<dbReference type="NCBIfam" id="TIGR00762">
    <property type="entry name" value="DegV"/>
    <property type="match status" value="1"/>
</dbReference>
<evidence type="ECO:0000313" key="3">
    <source>
        <dbReference type="Proteomes" id="UP000243406"/>
    </source>
</evidence>
<dbReference type="InterPro" id="IPR050270">
    <property type="entry name" value="DegV_domain_contain"/>
</dbReference>
<dbReference type="InterPro" id="IPR003797">
    <property type="entry name" value="DegV"/>
</dbReference>
<dbReference type="InterPro" id="IPR043168">
    <property type="entry name" value="DegV_C"/>
</dbReference>
<accession>A0A1T5C506</accession>
<dbReference type="PANTHER" id="PTHR33434:SF2">
    <property type="entry name" value="FATTY ACID-BINDING PROTEIN TM_1468"/>
    <property type="match status" value="1"/>
</dbReference>
<dbReference type="AlphaFoldDB" id="A0A1T5C506"/>